<dbReference type="EMBL" id="BFAA01001891">
    <property type="protein sequence ID" value="GCB71159.1"/>
    <property type="molecule type" value="Genomic_DNA"/>
</dbReference>
<dbReference type="InterPro" id="IPR003879">
    <property type="entry name" value="Butyrophylin_SPRY"/>
</dbReference>
<dbReference type="Gene3D" id="3.30.160.60">
    <property type="entry name" value="Classic Zinc Finger"/>
    <property type="match status" value="1"/>
</dbReference>
<evidence type="ECO:0000259" key="5">
    <source>
        <dbReference type="PROSITE" id="PS50119"/>
    </source>
</evidence>
<dbReference type="Gene3D" id="2.60.120.920">
    <property type="match status" value="1"/>
</dbReference>
<dbReference type="Pfam" id="PF13765">
    <property type="entry name" value="PRY"/>
    <property type="match status" value="1"/>
</dbReference>
<keyword evidence="2 4" id="KW-0863">Zinc-finger</keyword>
<dbReference type="PROSITE" id="PS50188">
    <property type="entry name" value="B302_SPRY"/>
    <property type="match status" value="1"/>
</dbReference>
<dbReference type="OMA" id="TERQCIC"/>
<dbReference type="AlphaFoldDB" id="A0A401PDH3"/>
<dbReference type="PRINTS" id="PR01407">
    <property type="entry name" value="BUTYPHLNCDUF"/>
</dbReference>
<dbReference type="STRING" id="75743.A0A401PDH3"/>
<proteinExistence type="predicted"/>
<dbReference type="InterPro" id="IPR003877">
    <property type="entry name" value="SPRY_dom"/>
</dbReference>
<dbReference type="InterPro" id="IPR013320">
    <property type="entry name" value="ConA-like_dom_sf"/>
</dbReference>
<accession>A0A401PDH3</accession>
<comment type="caution">
    <text evidence="7">The sequence shown here is derived from an EMBL/GenBank/DDBJ whole genome shotgun (WGS) entry which is preliminary data.</text>
</comment>
<keyword evidence="8" id="KW-1185">Reference proteome</keyword>
<dbReference type="Proteomes" id="UP000288216">
    <property type="component" value="Unassembled WGS sequence"/>
</dbReference>
<dbReference type="InterPro" id="IPR043136">
    <property type="entry name" value="B30.2/SPRY_sf"/>
</dbReference>
<dbReference type="PANTHER" id="PTHR25465">
    <property type="entry name" value="B-BOX DOMAIN CONTAINING"/>
    <property type="match status" value="1"/>
</dbReference>
<dbReference type="PANTHER" id="PTHR25465:SF31">
    <property type="entry name" value="RING-TYPE DOMAIN-CONTAINING PROTEIN"/>
    <property type="match status" value="1"/>
</dbReference>
<dbReference type="CDD" id="cd19769">
    <property type="entry name" value="Bbox2_TRIM16-like"/>
    <property type="match status" value="1"/>
</dbReference>
<dbReference type="PROSITE" id="PS50119">
    <property type="entry name" value="ZF_BBOX"/>
    <property type="match status" value="1"/>
</dbReference>
<dbReference type="SUPFAM" id="SSF49899">
    <property type="entry name" value="Concanavalin A-like lectins/glucanases"/>
    <property type="match status" value="1"/>
</dbReference>
<dbReference type="InterPro" id="IPR000315">
    <property type="entry name" value="Znf_B-box"/>
</dbReference>
<dbReference type="OrthoDB" id="6270329at2759"/>
<evidence type="ECO:0000313" key="8">
    <source>
        <dbReference type="Proteomes" id="UP000288216"/>
    </source>
</evidence>
<dbReference type="InterPro" id="IPR006574">
    <property type="entry name" value="PRY"/>
</dbReference>
<feature type="domain" description="B box-type" evidence="5">
    <location>
        <begin position="32"/>
        <end position="68"/>
    </location>
</feature>
<evidence type="ECO:0000259" key="6">
    <source>
        <dbReference type="PROSITE" id="PS50188"/>
    </source>
</evidence>
<protein>
    <recommendedName>
        <fullName evidence="9">B30.2/SPRY domain-containing protein</fullName>
    </recommendedName>
</protein>
<dbReference type="GO" id="GO:0008270">
    <property type="term" value="F:zinc ion binding"/>
    <property type="evidence" value="ECO:0007669"/>
    <property type="project" value="UniProtKB-KW"/>
</dbReference>
<evidence type="ECO:0000313" key="7">
    <source>
        <dbReference type="EMBL" id="GCB71159.1"/>
    </source>
</evidence>
<dbReference type="SMART" id="SM00589">
    <property type="entry name" value="PRY"/>
    <property type="match status" value="1"/>
</dbReference>
<dbReference type="Pfam" id="PF00622">
    <property type="entry name" value="SPRY"/>
    <property type="match status" value="1"/>
</dbReference>
<evidence type="ECO:0000256" key="2">
    <source>
        <dbReference type="ARBA" id="ARBA00022771"/>
    </source>
</evidence>
<feature type="domain" description="B30.2/SPRY" evidence="6">
    <location>
        <begin position="214"/>
        <end position="412"/>
    </location>
</feature>
<dbReference type="Pfam" id="PF00643">
    <property type="entry name" value="zf-B_box"/>
    <property type="match status" value="1"/>
</dbReference>
<dbReference type="SMART" id="SM00336">
    <property type="entry name" value="BBOX"/>
    <property type="match status" value="1"/>
</dbReference>
<keyword evidence="1" id="KW-0479">Metal-binding</keyword>
<dbReference type="InterPro" id="IPR001870">
    <property type="entry name" value="B30.2/SPRY"/>
</dbReference>
<reference evidence="7 8" key="1">
    <citation type="journal article" date="2018" name="Nat. Ecol. Evol.">
        <title>Shark genomes provide insights into elasmobranch evolution and the origin of vertebrates.</title>
        <authorList>
            <person name="Hara Y"/>
            <person name="Yamaguchi K"/>
            <person name="Onimaru K"/>
            <person name="Kadota M"/>
            <person name="Koyanagi M"/>
            <person name="Keeley SD"/>
            <person name="Tatsumi K"/>
            <person name="Tanaka K"/>
            <person name="Motone F"/>
            <person name="Kageyama Y"/>
            <person name="Nozu R"/>
            <person name="Adachi N"/>
            <person name="Nishimura O"/>
            <person name="Nakagawa R"/>
            <person name="Tanegashima C"/>
            <person name="Kiyatake I"/>
            <person name="Matsumoto R"/>
            <person name="Murakumo K"/>
            <person name="Nishida K"/>
            <person name="Terakita A"/>
            <person name="Kuratani S"/>
            <person name="Sato K"/>
            <person name="Hyodo S Kuraku.S."/>
        </authorList>
    </citation>
    <scope>NUCLEOTIDE SEQUENCE [LARGE SCALE GENOMIC DNA]</scope>
</reference>
<dbReference type="InterPro" id="IPR051051">
    <property type="entry name" value="E3_ubiq-ligase_TRIM/RNF"/>
</dbReference>
<evidence type="ECO:0000256" key="3">
    <source>
        <dbReference type="ARBA" id="ARBA00022833"/>
    </source>
</evidence>
<evidence type="ECO:0000256" key="4">
    <source>
        <dbReference type="PROSITE-ProRule" id="PRU00024"/>
    </source>
</evidence>
<dbReference type="SMART" id="SM00449">
    <property type="entry name" value="SPRY"/>
    <property type="match status" value="1"/>
</dbReference>
<evidence type="ECO:0008006" key="9">
    <source>
        <dbReference type="Google" id="ProtNLM"/>
    </source>
</evidence>
<gene>
    <name evidence="7" type="ORF">scyTo_0005861</name>
</gene>
<evidence type="ECO:0000256" key="1">
    <source>
        <dbReference type="ARBA" id="ARBA00022723"/>
    </source>
</evidence>
<name>A0A401PDH3_SCYTO</name>
<dbReference type="SUPFAM" id="SSF57845">
    <property type="entry name" value="B-box zinc-binding domain"/>
    <property type="match status" value="1"/>
</dbReference>
<sequence length="412" mass="47115">MCSVHLAPHQESAAFESHLLTDPIADIAAGKCTEHQERLKLYCKDDAVCLCSLCVIVGAHKNHNVISVCEAVKELKNHLENQQSMIRVNIINVQENLEVLQNNQNSTLEMMCKTSRSIQEKYRIRREQLDNEEFLALQQLTREQSRVAMVIHDRILTLQNKVKEYEKALSDLAHIPMSDDILFIQKLHAVAPRMNKAAQIVHNSTLKEMIKYPMEQTRELRDRGEMIKLYGQSLTLDPDTAHPSLILLNNNSIALGSSDSQLYPESPHRFNGKHQVLCSVGVSYGRCYWEVKTSKEVGWKVGVCYRSISRKGRSNECSLGQNEKSWCVQSGMFSPLALHNKYKTKLPNFRDYPAIVGVFVDFECGMISFYAVSDDTLTHLHTFEQTFSEPLYPALEITNNVRMTMLTMEDYR</sequence>
<dbReference type="GO" id="GO:0005737">
    <property type="term" value="C:cytoplasm"/>
    <property type="evidence" value="ECO:0007669"/>
    <property type="project" value="UniProtKB-ARBA"/>
</dbReference>
<keyword evidence="3" id="KW-0862">Zinc</keyword>
<organism evidence="7 8">
    <name type="scientific">Scyliorhinus torazame</name>
    <name type="common">Cloudy catshark</name>
    <name type="synonym">Catulus torazame</name>
    <dbReference type="NCBI Taxonomy" id="75743"/>
    <lineage>
        <taxon>Eukaryota</taxon>
        <taxon>Metazoa</taxon>
        <taxon>Chordata</taxon>
        <taxon>Craniata</taxon>
        <taxon>Vertebrata</taxon>
        <taxon>Chondrichthyes</taxon>
        <taxon>Elasmobranchii</taxon>
        <taxon>Galeomorphii</taxon>
        <taxon>Galeoidea</taxon>
        <taxon>Carcharhiniformes</taxon>
        <taxon>Scyliorhinidae</taxon>
        <taxon>Scyliorhinus</taxon>
    </lineage>
</organism>